<evidence type="ECO:0000256" key="7">
    <source>
        <dbReference type="ARBA" id="ARBA00023128"/>
    </source>
</evidence>
<keyword evidence="4 9" id="KW-0812">Transmembrane</keyword>
<name>A5DXI7_LODEL</name>
<keyword evidence="7 9" id="KW-0496">Mitochondrion</keyword>
<dbReference type="InParanoid" id="A5DXI7"/>
<evidence type="ECO:0000256" key="9">
    <source>
        <dbReference type="RuleBase" id="RU363100"/>
    </source>
</evidence>
<organism evidence="10 11">
    <name type="scientific">Lodderomyces elongisporus (strain ATCC 11503 / CBS 2605 / JCM 1781 / NBRC 1676 / NRRL YB-4239)</name>
    <name type="common">Yeast</name>
    <name type="synonym">Saccharomyces elongisporus</name>
    <dbReference type="NCBI Taxonomy" id="379508"/>
    <lineage>
        <taxon>Eukaryota</taxon>
        <taxon>Fungi</taxon>
        <taxon>Dikarya</taxon>
        <taxon>Ascomycota</taxon>
        <taxon>Saccharomycotina</taxon>
        <taxon>Pichiomycetes</taxon>
        <taxon>Debaryomycetaceae</taxon>
        <taxon>Candida/Lodderomyces clade</taxon>
        <taxon>Lodderomyces</taxon>
    </lineage>
</organism>
<keyword evidence="6 9" id="KW-1133">Transmembrane helix</keyword>
<dbReference type="PANTHER" id="PTHR14154">
    <property type="entry name" value="UPF0041 BRAIN PROTEIN 44-RELATED"/>
    <property type="match status" value="1"/>
</dbReference>
<reference evidence="10 11" key="1">
    <citation type="journal article" date="2009" name="Nature">
        <title>Evolution of pathogenicity and sexual reproduction in eight Candida genomes.</title>
        <authorList>
            <person name="Butler G."/>
            <person name="Rasmussen M.D."/>
            <person name="Lin M.F."/>
            <person name="Santos M.A."/>
            <person name="Sakthikumar S."/>
            <person name="Munro C.A."/>
            <person name="Rheinbay E."/>
            <person name="Grabherr M."/>
            <person name="Forche A."/>
            <person name="Reedy J.L."/>
            <person name="Agrafioti I."/>
            <person name="Arnaud M.B."/>
            <person name="Bates S."/>
            <person name="Brown A.J."/>
            <person name="Brunke S."/>
            <person name="Costanzo M.C."/>
            <person name="Fitzpatrick D.A."/>
            <person name="de Groot P.W."/>
            <person name="Harris D."/>
            <person name="Hoyer L.L."/>
            <person name="Hube B."/>
            <person name="Klis F.M."/>
            <person name="Kodira C."/>
            <person name="Lennard N."/>
            <person name="Logue M.E."/>
            <person name="Martin R."/>
            <person name="Neiman A.M."/>
            <person name="Nikolaou E."/>
            <person name="Quail M.A."/>
            <person name="Quinn J."/>
            <person name="Santos M.C."/>
            <person name="Schmitzberger F.F."/>
            <person name="Sherlock G."/>
            <person name="Shah P."/>
            <person name="Silverstein K.A."/>
            <person name="Skrzypek M.S."/>
            <person name="Soll D."/>
            <person name="Staggs R."/>
            <person name="Stansfield I."/>
            <person name="Stumpf M.P."/>
            <person name="Sudbery P.E."/>
            <person name="Srikantha T."/>
            <person name="Zeng Q."/>
            <person name="Berman J."/>
            <person name="Berriman M."/>
            <person name="Heitman J."/>
            <person name="Gow N.A."/>
            <person name="Lorenz M.C."/>
            <person name="Birren B.W."/>
            <person name="Kellis M."/>
            <person name="Cuomo C.A."/>
        </authorList>
    </citation>
    <scope>NUCLEOTIDE SEQUENCE [LARGE SCALE GENOMIC DNA]</scope>
    <source>
        <strain evidence="11">ATCC 11503 / BCRC 21390 / CBS 2605 / JCM 1781 / NBRC 1676 / NRRL YB-4239</strain>
    </source>
</reference>
<evidence type="ECO:0000313" key="10">
    <source>
        <dbReference type="EMBL" id="EDK43895.1"/>
    </source>
</evidence>
<evidence type="ECO:0000256" key="5">
    <source>
        <dbReference type="ARBA" id="ARBA00022792"/>
    </source>
</evidence>
<gene>
    <name evidence="10" type="ORF">LELG_02074</name>
</gene>
<sequence>MSTQSTFKKAFKYMCTTHFWGPVSNFGIPVAAIMDLKKDPDLISGPMTGSLILYSLVFMRYSMAVTPKNYLLFGCHLVNEIAQLGQGYRWVSYHYLDEGKAKDKAEREAEAAKKALGATKS</sequence>
<dbReference type="KEGG" id="lel:PVL30_002047"/>
<comment type="function">
    <text evidence="9">Mediates the uptake of pyruvate into mitochondria.</text>
</comment>
<dbReference type="EMBL" id="CH981525">
    <property type="protein sequence ID" value="EDK43895.1"/>
    <property type="molecule type" value="Genomic_DNA"/>
</dbReference>
<dbReference type="AlphaFoldDB" id="A5DXI7"/>
<evidence type="ECO:0000256" key="1">
    <source>
        <dbReference type="ARBA" id="ARBA00004448"/>
    </source>
</evidence>
<evidence type="ECO:0000256" key="4">
    <source>
        <dbReference type="ARBA" id="ARBA00022692"/>
    </source>
</evidence>
<dbReference type="GeneID" id="5234274"/>
<dbReference type="GO" id="GO:0006850">
    <property type="term" value="P:pyruvate import into mitochondria"/>
    <property type="evidence" value="ECO:0007669"/>
    <property type="project" value="EnsemblFungi"/>
</dbReference>
<dbReference type="InterPro" id="IPR005336">
    <property type="entry name" value="MPC"/>
</dbReference>
<feature type="transmembrane region" description="Helical" evidence="9">
    <location>
        <begin position="42"/>
        <end position="61"/>
    </location>
</feature>
<evidence type="ECO:0000256" key="2">
    <source>
        <dbReference type="ARBA" id="ARBA00006416"/>
    </source>
</evidence>
<accession>A5DXI7</accession>
<dbReference type="STRING" id="379508.A5DXI7"/>
<dbReference type="HOGENOM" id="CLU_099502_3_2_1"/>
<dbReference type="VEuPathDB" id="FungiDB:LELG_02074"/>
<keyword evidence="3 9" id="KW-0813">Transport</keyword>
<protein>
    <recommendedName>
        <fullName evidence="9">Mitochondrial pyruvate carrier</fullName>
    </recommendedName>
</protein>
<evidence type="ECO:0000256" key="3">
    <source>
        <dbReference type="ARBA" id="ARBA00022448"/>
    </source>
</evidence>
<proteinExistence type="inferred from homology"/>
<dbReference type="GO" id="GO:0050833">
    <property type="term" value="F:pyruvate transmembrane transporter activity"/>
    <property type="evidence" value="ECO:0007669"/>
    <property type="project" value="EnsemblFungi"/>
</dbReference>
<comment type="caution">
    <text evidence="9">Lacks conserved residue(s) required for the propagation of feature annotation.</text>
</comment>
<evidence type="ECO:0000313" key="11">
    <source>
        <dbReference type="Proteomes" id="UP000001996"/>
    </source>
</evidence>
<comment type="subcellular location">
    <subcellularLocation>
        <location evidence="1 9">Mitochondrion inner membrane</location>
        <topology evidence="1 9">Multi-pass membrane protein</topology>
    </subcellularLocation>
</comment>
<dbReference type="OMA" id="CTTHFWG"/>
<dbReference type="Proteomes" id="UP000001996">
    <property type="component" value="Unassembled WGS sequence"/>
</dbReference>
<keyword evidence="5 9" id="KW-0999">Mitochondrion inner membrane</keyword>
<dbReference type="Pfam" id="PF03650">
    <property type="entry name" value="MPC"/>
    <property type="match status" value="1"/>
</dbReference>
<keyword evidence="11" id="KW-1185">Reference proteome</keyword>
<evidence type="ECO:0000256" key="6">
    <source>
        <dbReference type="ARBA" id="ARBA00022989"/>
    </source>
</evidence>
<evidence type="ECO:0000256" key="8">
    <source>
        <dbReference type="ARBA" id="ARBA00023136"/>
    </source>
</evidence>
<comment type="similarity">
    <text evidence="2 9">Belongs to the mitochondrial pyruvate carrier (MPC) (TC 2.A.105) family.</text>
</comment>
<dbReference type="GO" id="GO:0005777">
    <property type="term" value="C:peroxisome"/>
    <property type="evidence" value="ECO:0007669"/>
    <property type="project" value="EnsemblFungi"/>
</dbReference>
<dbReference type="OrthoDB" id="1697690at2759"/>
<dbReference type="eggNOG" id="KOG1590">
    <property type="taxonomic scope" value="Eukaryota"/>
</dbReference>
<keyword evidence="8 9" id="KW-0472">Membrane</keyword>
<dbReference type="FunCoup" id="A5DXI7">
    <property type="interactions" value="467"/>
</dbReference>
<dbReference type="GO" id="GO:7770001">
    <property type="term" value="C:mitochondrial pyruvate carrier complex"/>
    <property type="evidence" value="ECO:0007669"/>
    <property type="project" value="EnsemblFungi"/>
</dbReference>